<evidence type="ECO:0000313" key="1">
    <source>
        <dbReference type="EMBL" id="PWG62670.1"/>
    </source>
</evidence>
<gene>
    <name evidence="1" type="ORF">DF196_11975</name>
</gene>
<sequence length="88" mass="10477">MTQLENYDDFTLYEVFYETGTELGGVYSALEDKYENNPVKFHEIQQQHIQLNKDREHVLKSDRESQIRLIKEWDTRRAALEAELNGVQ</sequence>
<dbReference type="OrthoDB" id="3257531at2"/>
<keyword evidence="2" id="KW-1185">Reference proteome</keyword>
<reference evidence="1 2" key="1">
    <citation type="journal article" date="2018" name="Int. J. Syst. Evol. Microbiol.">
        <title>Bifidobacterium callitrichidarum sp. nov. from the faeces of the emperor tamarin (Saguinus imperator).</title>
        <authorList>
            <person name="Modesto M."/>
            <person name="Michelini S."/>
            <person name="Sansosti M.C."/>
            <person name="De Filippo C."/>
            <person name="Cavalieri D."/>
            <person name="Qvirist L."/>
            <person name="Andlid T."/>
            <person name="Spiezio C."/>
            <person name="Sandri C."/>
            <person name="Pascarelli S."/>
            <person name="Sgorbati B."/>
            <person name="Mattarelli P."/>
        </authorList>
    </citation>
    <scope>NUCLEOTIDE SEQUENCE [LARGE SCALE GENOMIC DNA]</scope>
    <source>
        <strain evidence="1 2">TRI 5</strain>
    </source>
</reference>
<evidence type="ECO:0000313" key="2">
    <source>
        <dbReference type="Proteomes" id="UP000245876"/>
    </source>
</evidence>
<dbReference type="Proteomes" id="UP000245876">
    <property type="component" value="Unassembled WGS sequence"/>
</dbReference>
<dbReference type="RefSeq" id="WP_109058036.1">
    <property type="nucleotide sequence ID" value="NZ_QFFM01000033.1"/>
</dbReference>
<name>A0A2U2N0M5_9BIFI</name>
<comment type="caution">
    <text evidence="1">The sequence shown here is derived from an EMBL/GenBank/DDBJ whole genome shotgun (WGS) entry which is preliminary data.</text>
</comment>
<accession>A0A2U2N0M5</accession>
<proteinExistence type="predicted"/>
<protein>
    <submittedName>
        <fullName evidence="1">Uncharacterized protein</fullName>
    </submittedName>
</protein>
<dbReference type="EMBL" id="QFFM01000033">
    <property type="protein sequence ID" value="PWG62670.1"/>
    <property type="molecule type" value="Genomic_DNA"/>
</dbReference>
<dbReference type="AlphaFoldDB" id="A0A2U2N0M5"/>
<organism evidence="1 2">
    <name type="scientific">Bifidobacterium callitrichidarum</name>
    <dbReference type="NCBI Taxonomy" id="2052941"/>
    <lineage>
        <taxon>Bacteria</taxon>
        <taxon>Bacillati</taxon>
        <taxon>Actinomycetota</taxon>
        <taxon>Actinomycetes</taxon>
        <taxon>Bifidobacteriales</taxon>
        <taxon>Bifidobacteriaceae</taxon>
        <taxon>Bifidobacterium</taxon>
    </lineage>
</organism>